<protein>
    <submittedName>
        <fullName evidence="2">Uncharacterized protein</fullName>
    </submittedName>
</protein>
<name>A0A9D1U5N9_9LACO</name>
<proteinExistence type="predicted"/>
<organism evidence="2 3">
    <name type="scientific">Candidatus Levilactobacillus faecigallinarum</name>
    <dbReference type="NCBI Taxonomy" id="2838638"/>
    <lineage>
        <taxon>Bacteria</taxon>
        <taxon>Bacillati</taxon>
        <taxon>Bacillota</taxon>
        <taxon>Bacilli</taxon>
        <taxon>Lactobacillales</taxon>
        <taxon>Lactobacillaceae</taxon>
        <taxon>Levilactobacillus</taxon>
    </lineage>
</organism>
<reference evidence="2" key="2">
    <citation type="submission" date="2021-04" db="EMBL/GenBank/DDBJ databases">
        <authorList>
            <person name="Gilroy R."/>
        </authorList>
    </citation>
    <scope>NUCLEOTIDE SEQUENCE</scope>
    <source>
        <strain evidence="2">CHK173-259</strain>
    </source>
</reference>
<dbReference type="Proteomes" id="UP000886822">
    <property type="component" value="Unassembled WGS sequence"/>
</dbReference>
<evidence type="ECO:0000313" key="3">
    <source>
        <dbReference type="Proteomes" id="UP000886822"/>
    </source>
</evidence>
<evidence type="ECO:0000313" key="2">
    <source>
        <dbReference type="EMBL" id="HIW71594.1"/>
    </source>
</evidence>
<gene>
    <name evidence="2" type="ORF">H9875_03110</name>
</gene>
<keyword evidence="1" id="KW-0812">Transmembrane</keyword>
<sequence length="81" mass="8703">MAAMSSDAKIAVGVGVVVFAILFFKLLRGFIRFFFRHPFWFILLLVFGGIGFAFNILLGGAVILAALVGGGAFMLLGNFDN</sequence>
<reference evidence="2" key="1">
    <citation type="journal article" date="2021" name="PeerJ">
        <title>Extensive microbial diversity within the chicken gut microbiome revealed by metagenomics and culture.</title>
        <authorList>
            <person name="Gilroy R."/>
            <person name="Ravi A."/>
            <person name="Getino M."/>
            <person name="Pursley I."/>
            <person name="Horton D.L."/>
            <person name="Alikhan N.F."/>
            <person name="Baker D."/>
            <person name="Gharbi K."/>
            <person name="Hall N."/>
            <person name="Watson M."/>
            <person name="Adriaenssens E.M."/>
            <person name="Foster-Nyarko E."/>
            <person name="Jarju S."/>
            <person name="Secka A."/>
            <person name="Antonio M."/>
            <person name="Oren A."/>
            <person name="Chaudhuri R.R."/>
            <person name="La Ragione R."/>
            <person name="Hildebrand F."/>
            <person name="Pallen M.J."/>
        </authorList>
    </citation>
    <scope>NUCLEOTIDE SEQUENCE</scope>
    <source>
        <strain evidence="2">CHK173-259</strain>
    </source>
</reference>
<accession>A0A9D1U5N9</accession>
<dbReference type="AlphaFoldDB" id="A0A9D1U5N9"/>
<feature type="transmembrane region" description="Helical" evidence="1">
    <location>
        <begin position="6"/>
        <end position="27"/>
    </location>
</feature>
<feature type="transmembrane region" description="Helical" evidence="1">
    <location>
        <begin position="39"/>
        <end position="68"/>
    </location>
</feature>
<keyword evidence="1" id="KW-1133">Transmembrane helix</keyword>
<comment type="caution">
    <text evidence="2">The sequence shown here is derived from an EMBL/GenBank/DDBJ whole genome shotgun (WGS) entry which is preliminary data.</text>
</comment>
<keyword evidence="1" id="KW-0472">Membrane</keyword>
<dbReference type="EMBL" id="DXGJ01000023">
    <property type="protein sequence ID" value="HIW71594.1"/>
    <property type="molecule type" value="Genomic_DNA"/>
</dbReference>
<evidence type="ECO:0000256" key="1">
    <source>
        <dbReference type="SAM" id="Phobius"/>
    </source>
</evidence>